<dbReference type="InterPro" id="IPR009072">
    <property type="entry name" value="Histone-fold"/>
</dbReference>
<feature type="compositionally biased region" description="Low complexity" evidence="6">
    <location>
        <begin position="319"/>
        <end position="346"/>
    </location>
</feature>
<feature type="domain" description="Transcription initiation factor TFIID subunit 12" evidence="7">
    <location>
        <begin position="529"/>
        <end position="598"/>
    </location>
</feature>
<evidence type="ECO:0000313" key="8">
    <source>
        <dbReference type="EMBL" id="KAF9733178.1"/>
    </source>
</evidence>
<dbReference type="PANTHER" id="PTHR12264">
    <property type="entry name" value="TRANSCRIPTION INITIATION FACTOR TFIID SUBUNIT 12"/>
    <property type="match status" value="1"/>
</dbReference>
<organism evidence="8 9">
    <name type="scientific">Paraphaeosphaeria minitans</name>
    <dbReference type="NCBI Taxonomy" id="565426"/>
    <lineage>
        <taxon>Eukaryota</taxon>
        <taxon>Fungi</taxon>
        <taxon>Dikarya</taxon>
        <taxon>Ascomycota</taxon>
        <taxon>Pezizomycotina</taxon>
        <taxon>Dothideomycetes</taxon>
        <taxon>Pleosporomycetidae</taxon>
        <taxon>Pleosporales</taxon>
        <taxon>Massarineae</taxon>
        <taxon>Didymosphaeriaceae</taxon>
        <taxon>Paraphaeosphaeria</taxon>
    </lineage>
</organism>
<dbReference type="Proteomes" id="UP000756921">
    <property type="component" value="Unassembled WGS sequence"/>
</dbReference>
<evidence type="ECO:0000256" key="3">
    <source>
        <dbReference type="ARBA" id="ARBA00023015"/>
    </source>
</evidence>
<evidence type="ECO:0000256" key="1">
    <source>
        <dbReference type="ARBA" id="ARBA00004123"/>
    </source>
</evidence>
<gene>
    <name evidence="8" type="ORF">PMIN01_08861</name>
</gene>
<dbReference type="FunFam" id="1.10.20.10:FF:000037">
    <property type="entry name" value="Transcription initiation factor TFIID subunit 12"/>
    <property type="match status" value="1"/>
</dbReference>
<accession>A0A9P6KN37</accession>
<keyword evidence="3" id="KW-0805">Transcription regulation</keyword>
<dbReference type="AlphaFoldDB" id="A0A9P6KN37"/>
<evidence type="ECO:0000256" key="5">
    <source>
        <dbReference type="ARBA" id="ARBA00023242"/>
    </source>
</evidence>
<dbReference type="EMBL" id="WJXW01000009">
    <property type="protein sequence ID" value="KAF9733178.1"/>
    <property type="molecule type" value="Genomic_DNA"/>
</dbReference>
<dbReference type="Gene3D" id="1.10.20.10">
    <property type="entry name" value="Histone, subunit A"/>
    <property type="match status" value="1"/>
</dbReference>
<keyword evidence="5" id="KW-0539">Nucleus</keyword>
<dbReference type="GO" id="GO:0000124">
    <property type="term" value="C:SAGA complex"/>
    <property type="evidence" value="ECO:0007669"/>
    <property type="project" value="InterPro"/>
</dbReference>
<feature type="region of interest" description="Disordered" evidence="6">
    <location>
        <begin position="252"/>
        <end position="514"/>
    </location>
</feature>
<keyword evidence="4" id="KW-0804">Transcription</keyword>
<feature type="compositionally biased region" description="Low complexity" evidence="6">
    <location>
        <begin position="129"/>
        <end position="151"/>
    </location>
</feature>
<dbReference type="OrthoDB" id="2193432at2759"/>
<dbReference type="GO" id="GO:0017025">
    <property type="term" value="F:TBP-class protein binding"/>
    <property type="evidence" value="ECO:0007669"/>
    <property type="project" value="TreeGrafter"/>
</dbReference>
<sequence length="639" mass="70747">MSAPSQAPAGQQQQMQLLKVDDVPKLLSLNDDLKQKYKPIFQQLWSVIHTKTAGTQDHIAARTKLQEFSQRLIAQERTFRARAKQNAAQQSQAAGGEQSQAEASSQQNPHPKVEQSQPAPTQPPPPPQNQGTMPQPSNQTQGQGPQQGDQRPQVEPEIIKHVQNFTYWLPVNGPQPGTPEGEAKIKEMRNSYLLALNKQHKAKRQIATLDNMVQQRQKAGQEIPPEVANSKAHMREEYNTAKEYVDNFREKQKQNKMEHDQRRAQQQQQQQQTQQNQPSQGKPAPQFAQQQQQQRQNSQPDIKAEPAIKVEPQLPQAPPAQQFGNTQSGPQQTQQQQAPPQQGGHPHAPPSMPQQQPMRQPPAPLQQHSQAPNQHPQFAQPGHPHPQPPRPQVNPHQANGMPHAQTNSPHPQSATSNAGRPGPVPLSHQDAVSAAQRSYSDNAGMRTGTPMQGQGNFHTPGSREREQMNNPKMPIPRNLNTSQPSPVPMGPARPTISGPTNGAPGPMGQPVIARMPPFQLEGDNDRVLSKRKLDELVRQVTGGSEEALTPEVEEAVLQMADDFVDTVISNACKLAKLRESPQLDIRDLQLVLERNYNIRVPGYASDDVRTVRRLVPAPGWTQKMNAVQAAKVMGGKTDI</sequence>
<dbReference type="SUPFAM" id="SSF47113">
    <property type="entry name" value="Histone-fold"/>
    <property type="match status" value="1"/>
</dbReference>
<name>A0A9P6KN37_9PLEO</name>
<reference evidence="8" key="1">
    <citation type="journal article" date="2020" name="Mol. Plant Microbe Interact.">
        <title>Genome Sequence of the Biocontrol Agent Coniothyrium minitans strain Conio (IMI 134523).</title>
        <authorList>
            <person name="Patel D."/>
            <person name="Shittu T.A."/>
            <person name="Baroncelli R."/>
            <person name="Muthumeenakshi S."/>
            <person name="Osborne T.H."/>
            <person name="Janganan T.K."/>
            <person name="Sreenivasaprasad S."/>
        </authorList>
    </citation>
    <scope>NUCLEOTIDE SEQUENCE</scope>
    <source>
        <strain evidence="8">Conio</strain>
    </source>
</reference>
<feature type="compositionally biased region" description="Pro residues" evidence="6">
    <location>
        <begin position="383"/>
        <end position="392"/>
    </location>
</feature>
<evidence type="ECO:0000256" key="4">
    <source>
        <dbReference type="ARBA" id="ARBA00023163"/>
    </source>
</evidence>
<dbReference type="InterPro" id="IPR037794">
    <property type="entry name" value="TAF12"/>
</dbReference>
<feature type="region of interest" description="Disordered" evidence="6">
    <location>
        <begin position="80"/>
        <end position="153"/>
    </location>
</feature>
<dbReference type="CDD" id="cd07981">
    <property type="entry name" value="HFD_TAF12"/>
    <property type="match status" value="1"/>
</dbReference>
<comment type="caution">
    <text evidence="8">The sequence shown here is derived from an EMBL/GenBank/DDBJ whole genome shotgun (WGS) entry which is preliminary data.</text>
</comment>
<dbReference type="Pfam" id="PF03847">
    <property type="entry name" value="TFIID_20kDa"/>
    <property type="match status" value="1"/>
</dbReference>
<dbReference type="PANTHER" id="PTHR12264:SF21">
    <property type="entry name" value="TRANSCRIPTION INITIATION FACTOR TFIID SUBUNIT 12"/>
    <property type="match status" value="1"/>
</dbReference>
<keyword evidence="9" id="KW-1185">Reference proteome</keyword>
<feature type="compositionally biased region" description="Polar residues" evidence="6">
    <location>
        <begin position="404"/>
        <end position="418"/>
    </location>
</feature>
<evidence type="ECO:0000256" key="2">
    <source>
        <dbReference type="ARBA" id="ARBA00007530"/>
    </source>
</evidence>
<evidence type="ECO:0000256" key="6">
    <source>
        <dbReference type="SAM" id="MobiDB-lite"/>
    </source>
</evidence>
<feature type="compositionally biased region" description="Basic and acidic residues" evidence="6">
    <location>
        <begin position="252"/>
        <end position="263"/>
    </location>
</feature>
<feature type="compositionally biased region" description="Low complexity" evidence="6">
    <location>
        <begin position="84"/>
        <end position="108"/>
    </location>
</feature>
<protein>
    <submittedName>
        <fullName evidence="8">Transcription initiation factor tfiid subunit 12</fullName>
    </submittedName>
</protein>
<dbReference type="InterPro" id="IPR003228">
    <property type="entry name" value="TFIID_TAF12_dom"/>
</dbReference>
<dbReference type="GO" id="GO:0005669">
    <property type="term" value="C:transcription factor TFIID complex"/>
    <property type="evidence" value="ECO:0007669"/>
    <property type="project" value="InterPro"/>
</dbReference>
<comment type="subcellular location">
    <subcellularLocation>
        <location evidence="1">Nucleus</location>
    </subcellularLocation>
</comment>
<feature type="compositionally biased region" description="Low complexity" evidence="6">
    <location>
        <begin position="265"/>
        <end position="299"/>
    </location>
</feature>
<dbReference type="GO" id="GO:0003677">
    <property type="term" value="F:DNA binding"/>
    <property type="evidence" value="ECO:0007669"/>
    <property type="project" value="TreeGrafter"/>
</dbReference>
<proteinExistence type="inferred from homology"/>
<comment type="similarity">
    <text evidence="2">Belongs to the TAF12 family.</text>
</comment>
<dbReference type="GO" id="GO:0046982">
    <property type="term" value="F:protein heterodimerization activity"/>
    <property type="evidence" value="ECO:0007669"/>
    <property type="project" value="InterPro"/>
</dbReference>
<feature type="compositionally biased region" description="Polar residues" evidence="6">
    <location>
        <begin position="449"/>
        <end position="459"/>
    </location>
</feature>
<dbReference type="GO" id="GO:0051123">
    <property type="term" value="P:RNA polymerase II preinitiation complex assembly"/>
    <property type="evidence" value="ECO:0007669"/>
    <property type="project" value="TreeGrafter"/>
</dbReference>
<evidence type="ECO:0000313" key="9">
    <source>
        <dbReference type="Proteomes" id="UP000756921"/>
    </source>
</evidence>
<evidence type="ECO:0000259" key="7">
    <source>
        <dbReference type="Pfam" id="PF03847"/>
    </source>
</evidence>